<evidence type="ECO:0000259" key="1">
    <source>
        <dbReference type="Pfam" id="PF13349"/>
    </source>
</evidence>
<dbReference type="InterPro" id="IPR025164">
    <property type="entry name" value="Toastrack_DUF4097"/>
</dbReference>
<sequence length="278" mass="28419">MPTFDTPEPIALTLEFDLGAARIVAGARADTVVEVLPRNGADDHDVQAAQQTKVTFAGGRLLVRGPRKRSLFGRPGSLDITVELPAGSDLRGSSPMADLVCEGPLGHCEFKTSLGDLQVQRAATVRLRTSHGDLTLGRVDGAAEVTGAGRIEIGRLGAAATVRNGNGDTTVGEAVGDLKANAANGRISVDVAHAAVDAKAANGHIRVGDVARGRITLRTAAGDVEVGVRESTAAWLDVSTGVGTVLNSLGPAEGPGAAEETVEVRATTSAGDIVVRRA</sequence>
<dbReference type="RefSeq" id="WP_282509620.1">
    <property type="nucleotide sequence ID" value="NZ_JASCIR010000001.1"/>
</dbReference>
<protein>
    <submittedName>
        <fullName evidence="2">DUF4097 family beta strand repeat-containing protein</fullName>
    </submittedName>
</protein>
<comment type="caution">
    <text evidence="2">The sequence shown here is derived from an EMBL/GenBank/DDBJ whole genome shotgun (WGS) entry which is preliminary data.</text>
</comment>
<reference evidence="2 3" key="1">
    <citation type="submission" date="2023-05" db="EMBL/GenBank/DDBJ databases">
        <title>Draft genome sequence of Streptomyces sp. B-S-A8 isolated from a cave soil in Thailand.</title>
        <authorList>
            <person name="Chamroensaksri N."/>
            <person name="Muangham S."/>
        </authorList>
    </citation>
    <scope>NUCLEOTIDE SEQUENCE [LARGE SCALE GENOMIC DNA]</scope>
    <source>
        <strain evidence="2 3">B-S-A8</strain>
    </source>
</reference>
<dbReference type="Pfam" id="PF13349">
    <property type="entry name" value="DUF4097"/>
    <property type="match status" value="1"/>
</dbReference>
<evidence type="ECO:0000313" key="2">
    <source>
        <dbReference type="EMBL" id="MDI3384959.1"/>
    </source>
</evidence>
<dbReference type="EMBL" id="JASCIR010000001">
    <property type="protein sequence ID" value="MDI3384959.1"/>
    <property type="molecule type" value="Genomic_DNA"/>
</dbReference>
<proteinExistence type="predicted"/>
<accession>A0ABT6RKK0</accession>
<feature type="domain" description="DUF4097" evidence="1">
    <location>
        <begin position="80"/>
        <end position="249"/>
    </location>
</feature>
<organism evidence="2 3">
    <name type="scientific">Streptomyces solicavernae</name>
    <dbReference type="NCBI Taxonomy" id="3043614"/>
    <lineage>
        <taxon>Bacteria</taxon>
        <taxon>Bacillati</taxon>
        <taxon>Actinomycetota</taxon>
        <taxon>Actinomycetes</taxon>
        <taxon>Kitasatosporales</taxon>
        <taxon>Streptomycetaceae</taxon>
        <taxon>Streptomyces</taxon>
    </lineage>
</organism>
<keyword evidence="3" id="KW-1185">Reference proteome</keyword>
<evidence type="ECO:0000313" key="3">
    <source>
        <dbReference type="Proteomes" id="UP001224661"/>
    </source>
</evidence>
<name>A0ABT6RKK0_9ACTN</name>
<gene>
    <name evidence="2" type="ORF">QIS99_01830</name>
</gene>
<dbReference type="Proteomes" id="UP001224661">
    <property type="component" value="Unassembled WGS sequence"/>
</dbReference>